<dbReference type="GO" id="GO:0009451">
    <property type="term" value="P:RNA modification"/>
    <property type="evidence" value="ECO:0007669"/>
    <property type="project" value="InterPro"/>
</dbReference>
<feature type="repeat" description="PPR" evidence="3">
    <location>
        <begin position="254"/>
        <end position="288"/>
    </location>
</feature>
<dbReference type="InterPro" id="IPR046960">
    <property type="entry name" value="PPR_At4g14850-like_plant"/>
</dbReference>
<dbReference type="PROSITE" id="PS51375">
    <property type="entry name" value="PPR"/>
    <property type="match status" value="3"/>
</dbReference>
<name>A0A9Q0ZZP6_SALVM</name>
<feature type="repeat" description="PPR" evidence="3">
    <location>
        <begin position="146"/>
        <end position="180"/>
    </location>
</feature>
<feature type="domain" description="DYW" evidence="4">
    <location>
        <begin position="353"/>
        <end position="445"/>
    </location>
</feature>
<evidence type="ECO:0000313" key="6">
    <source>
        <dbReference type="Proteomes" id="UP001151529"/>
    </source>
</evidence>
<dbReference type="InterPro" id="IPR011990">
    <property type="entry name" value="TPR-like_helical_dom_sf"/>
</dbReference>
<dbReference type="InterPro" id="IPR032867">
    <property type="entry name" value="DYW_dom"/>
</dbReference>
<evidence type="ECO:0000256" key="1">
    <source>
        <dbReference type="ARBA" id="ARBA00006643"/>
    </source>
</evidence>
<dbReference type="Pfam" id="PF14432">
    <property type="entry name" value="DYW_deaminase"/>
    <property type="match status" value="1"/>
</dbReference>
<comment type="similarity">
    <text evidence="1">Belongs to the PPR family. PCMP-H subfamily.</text>
</comment>
<keyword evidence="6" id="KW-1185">Reference proteome</keyword>
<dbReference type="GO" id="GO:0003723">
    <property type="term" value="F:RNA binding"/>
    <property type="evidence" value="ECO:0007669"/>
    <property type="project" value="InterPro"/>
</dbReference>
<keyword evidence="2" id="KW-0677">Repeat</keyword>
<dbReference type="GO" id="GO:0008270">
    <property type="term" value="F:zinc ion binding"/>
    <property type="evidence" value="ECO:0007669"/>
    <property type="project" value="InterPro"/>
</dbReference>
<dbReference type="EMBL" id="JAPFFL010000001">
    <property type="protein sequence ID" value="KAJ6752517.1"/>
    <property type="molecule type" value="Genomic_DNA"/>
</dbReference>
<organism evidence="5 6">
    <name type="scientific">Salix viminalis</name>
    <name type="common">Common osier</name>
    <name type="synonym">Basket willow</name>
    <dbReference type="NCBI Taxonomy" id="40686"/>
    <lineage>
        <taxon>Eukaryota</taxon>
        <taxon>Viridiplantae</taxon>
        <taxon>Streptophyta</taxon>
        <taxon>Embryophyta</taxon>
        <taxon>Tracheophyta</taxon>
        <taxon>Spermatophyta</taxon>
        <taxon>Magnoliopsida</taxon>
        <taxon>eudicotyledons</taxon>
        <taxon>Gunneridae</taxon>
        <taxon>Pentapetalae</taxon>
        <taxon>rosids</taxon>
        <taxon>fabids</taxon>
        <taxon>Malpighiales</taxon>
        <taxon>Salicaceae</taxon>
        <taxon>Saliceae</taxon>
        <taxon>Salix</taxon>
    </lineage>
</organism>
<sequence length="445" mass="50746">MKGSRSVQNFKRRHLFKLFSLFQSHRTLHAATVTDYLQVTSDDLERRFKDNFLSSKIVNLYSQHGDVSLAWWTFHHLPNKDVYTWNSMAFAYVSHGRFREALGCFNQFFTTSGLRPDFYTFPPVVKACRDLLDGKKDTLLGFEIRDRGSWNAMISGYCQNGNAAEALDVADEMRLEGHGLEFELFVSNALINMYAKFGSLGQAQKVFWSDGEHKEITPNQGTWVSILPAYSHVGALQQGMRIHGRVIKNCLCSDVFVGTCLIDMYGKCGKVDDAISLFYQVPRKSSVPWNAMMSCYGVQGDARDRGLRKNPGWSSITLNNKVDVFYTGNQTHPRCVEIYRELRGLTAKIKTIGYVPDFSFVLQDVEEDEKEHILMGHSERLAIAYGMISTSPKTPIRIFKNMRVCGDCHTVTKFISIITEREIIVRDSNRFHHFKGGTCSCGDYW</sequence>
<dbReference type="OrthoDB" id="185373at2759"/>
<dbReference type="AlphaFoldDB" id="A0A9Q0ZZP6"/>
<dbReference type="InterPro" id="IPR002885">
    <property type="entry name" value="PPR_rpt"/>
</dbReference>
<dbReference type="Proteomes" id="UP001151529">
    <property type="component" value="Chromosome 16"/>
</dbReference>
<comment type="caution">
    <text evidence="5">The sequence shown here is derived from an EMBL/GenBank/DDBJ whole genome shotgun (WGS) entry which is preliminary data.</text>
</comment>
<dbReference type="PANTHER" id="PTHR47926">
    <property type="entry name" value="PENTATRICOPEPTIDE REPEAT-CONTAINING PROTEIN"/>
    <property type="match status" value="1"/>
</dbReference>
<dbReference type="Gene3D" id="1.25.40.10">
    <property type="entry name" value="Tetratricopeptide repeat domain"/>
    <property type="match status" value="3"/>
</dbReference>
<evidence type="ECO:0000256" key="3">
    <source>
        <dbReference type="PROSITE-ProRule" id="PRU00708"/>
    </source>
</evidence>
<evidence type="ECO:0000259" key="4">
    <source>
        <dbReference type="Pfam" id="PF14432"/>
    </source>
</evidence>
<dbReference type="NCBIfam" id="TIGR00756">
    <property type="entry name" value="PPR"/>
    <property type="match status" value="3"/>
</dbReference>
<accession>A0A9Q0ZZP6</accession>
<feature type="repeat" description="PPR" evidence="3">
    <location>
        <begin position="81"/>
        <end position="116"/>
    </location>
</feature>
<gene>
    <name evidence="5" type="ORF">OIU85_002889</name>
</gene>
<protein>
    <recommendedName>
        <fullName evidence="4">DYW domain-containing protein</fullName>
    </recommendedName>
</protein>
<reference evidence="5" key="1">
    <citation type="submission" date="2022-11" db="EMBL/GenBank/DDBJ databases">
        <authorList>
            <person name="Hyden B.L."/>
            <person name="Feng K."/>
            <person name="Yates T."/>
            <person name="Jawdy S."/>
            <person name="Smart L.B."/>
            <person name="Muchero W."/>
        </authorList>
    </citation>
    <scope>NUCLEOTIDE SEQUENCE</scope>
    <source>
        <tissue evidence="5">Shoot tip</tissue>
    </source>
</reference>
<proteinExistence type="inferred from homology"/>
<reference evidence="5" key="2">
    <citation type="journal article" date="2023" name="Int. J. Mol. Sci.">
        <title>De Novo Assembly and Annotation of 11 Diverse Shrub Willow (Salix) Genomes Reveals Novel Gene Organization in Sex-Linked Regions.</title>
        <authorList>
            <person name="Hyden B."/>
            <person name="Feng K."/>
            <person name="Yates T.B."/>
            <person name="Jawdy S."/>
            <person name="Cereghino C."/>
            <person name="Smart L.B."/>
            <person name="Muchero W."/>
        </authorList>
    </citation>
    <scope>NUCLEOTIDE SEQUENCE [LARGE SCALE GENOMIC DNA]</scope>
    <source>
        <tissue evidence="5">Shoot tip</tissue>
    </source>
</reference>
<dbReference type="Pfam" id="PF01535">
    <property type="entry name" value="PPR"/>
    <property type="match status" value="5"/>
</dbReference>
<evidence type="ECO:0000313" key="5">
    <source>
        <dbReference type="EMBL" id="KAJ6752517.1"/>
    </source>
</evidence>
<dbReference type="PANTHER" id="PTHR47926:SF486">
    <property type="entry name" value="(WILD MALAYSIAN BANANA) HYPOTHETICAL PROTEIN"/>
    <property type="match status" value="1"/>
</dbReference>
<evidence type="ECO:0000256" key="2">
    <source>
        <dbReference type="ARBA" id="ARBA00022737"/>
    </source>
</evidence>